<accession>A0A1H4D4W0</accession>
<keyword evidence="2" id="KW-0472">Membrane</keyword>
<keyword evidence="2" id="KW-0812">Transmembrane</keyword>
<evidence type="ECO:0000313" key="3">
    <source>
        <dbReference type="EMBL" id="SEA67576.1"/>
    </source>
</evidence>
<proteinExistence type="predicted"/>
<feature type="region of interest" description="Disordered" evidence="1">
    <location>
        <begin position="50"/>
        <end position="76"/>
    </location>
</feature>
<gene>
    <name evidence="3" type="ORF">SAMN05443550_104321</name>
</gene>
<evidence type="ECO:0000256" key="1">
    <source>
        <dbReference type="SAM" id="MobiDB-lite"/>
    </source>
</evidence>
<feature type="transmembrane region" description="Helical" evidence="2">
    <location>
        <begin position="21"/>
        <end position="44"/>
    </location>
</feature>
<reference evidence="3 4" key="1">
    <citation type="submission" date="2016-10" db="EMBL/GenBank/DDBJ databases">
        <authorList>
            <person name="de Groot N.N."/>
        </authorList>
    </citation>
    <scope>NUCLEOTIDE SEQUENCE [LARGE SCALE GENOMIC DNA]</scope>
    <source>
        <strain evidence="3 4">DSM 19033</strain>
    </source>
</reference>
<keyword evidence="2" id="KW-1133">Transmembrane helix</keyword>
<keyword evidence="4" id="KW-1185">Reference proteome</keyword>
<sequence>MLRPKIAKNVTASVSLGKNNLPGVQVISFVYCFVLTIYLTHLAWGLEGKNSLEPHPTDNPTMTQRTRNTKQYTNNI</sequence>
<protein>
    <submittedName>
        <fullName evidence="3">Uncharacterized protein</fullName>
    </submittedName>
</protein>
<dbReference type="AlphaFoldDB" id="A0A1H4D4W0"/>
<dbReference type="Proteomes" id="UP000198850">
    <property type="component" value="Unassembled WGS sequence"/>
</dbReference>
<feature type="compositionally biased region" description="Polar residues" evidence="1">
    <location>
        <begin position="58"/>
        <end position="76"/>
    </location>
</feature>
<dbReference type="EMBL" id="FNRA01000004">
    <property type="protein sequence ID" value="SEA67576.1"/>
    <property type="molecule type" value="Genomic_DNA"/>
</dbReference>
<name>A0A1H4D4W0_9SPHI</name>
<evidence type="ECO:0000256" key="2">
    <source>
        <dbReference type="SAM" id="Phobius"/>
    </source>
</evidence>
<dbReference type="STRING" id="425514.SAMN05443550_104321"/>
<evidence type="ECO:0000313" key="4">
    <source>
        <dbReference type="Proteomes" id="UP000198850"/>
    </source>
</evidence>
<organism evidence="3 4">
    <name type="scientific">Pedobacter hartonius</name>
    <dbReference type="NCBI Taxonomy" id="425514"/>
    <lineage>
        <taxon>Bacteria</taxon>
        <taxon>Pseudomonadati</taxon>
        <taxon>Bacteroidota</taxon>
        <taxon>Sphingobacteriia</taxon>
        <taxon>Sphingobacteriales</taxon>
        <taxon>Sphingobacteriaceae</taxon>
        <taxon>Pedobacter</taxon>
    </lineage>
</organism>